<keyword evidence="3" id="KW-1185">Reference proteome</keyword>
<comment type="caution">
    <text evidence="2">The sequence shown here is derived from an EMBL/GenBank/DDBJ whole genome shotgun (WGS) entry which is preliminary data.</text>
</comment>
<gene>
    <name evidence="2" type="ORF">LX87_04357</name>
</gene>
<organism evidence="2 3">
    <name type="scientific">Larkinella arboricola</name>
    <dbReference type="NCBI Taxonomy" id="643671"/>
    <lineage>
        <taxon>Bacteria</taxon>
        <taxon>Pseudomonadati</taxon>
        <taxon>Bacteroidota</taxon>
        <taxon>Cytophagia</taxon>
        <taxon>Cytophagales</taxon>
        <taxon>Spirosomataceae</taxon>
        <taxon>Larkinella</taxon>
    </lineage>
</organism>
<dbReference type="AlphaFoldDB" id="A0A327WRD0"/>
<keyword evidence="1" id="KW-1133">Transmembrane helix</keyword>
<dbReference type="Proteomes" id="UP000248790">
    <property type="component" value="Unassembled WGS sequence"/>
</dbReference>
<feature type="transmembrane region" description="Helical" evidence="1">
    <location>
        <begin position="109"/>
        <end position="126"/>
    </location>
</feature>
<proteinExistence type="predicted"/>
<keyword evidence="1" id="KW-0472">Membrane</keyword>
<protein>
    <submittedName>
        <fullName evidence="2">Uncharacterized protein</fullName>
    </submittedName>
</protein>
<dbReference type="OrthoDB" id="953809at2"/>
<sequence>MTTHQPPTSGILNWSFRFWWTYFVPISFWMLLAALGRAIQMRLFGPIPSGVYYGLEILVECVRIITVLVIVGHGSPRQGARKIVRLFRFNRSQWREIGRAVRLTIRQQWAVSLINLLVFSLIAFGFNKLNGIIADQSVLLPFLKRNGLVDAAATGMPVFFFLKNLTVIPFTLVFEYGLFCWLARRWPVIPKPV</sequence>
<dbReference type="RefSeq" id="WP_111630345.1">
    <property type="nucleotide sequence ID" value="NZ_QLMC01000005.1"/>
</dbReference>
<evidence type="ECO:0000256" key="1">
    <source>
        <dbReference type="SAM" id="Phobius"/>
    </source>
</evidence>
<accession>A0A327WRD0</accession>
<feature type="transmembrane region" description="Helical" evidence="1">
    <location>
        <begin position="51"/>
        <end position="72"/>
    </location>
</feature>
<reference evidence="2 3" key="1">
    <citation type="submission" date="2018-06" db="EMBL/GenBank/DDBJ databases">
        <title>Genomic Encyclopedia of Archaeal and Bacterial Type Strains, Phase II (KMG-II): from individual species to whole genera.</title>
        <authorList>
            <person name="Goeker M."/>
        </authorList>
    </citation>
    <scope>NUCLEOTIDE SEQUENCE [LARGE SCALE GENOMIC DNA]</scope>
    <source>
        <strain evidence="2 3">DSM 21851</strain>
    </source>
</reference>
<dbReference type="EMBL" id="QLMC01000005">
    <property type="protein sequence ID" value="RAJ94470.1"/>
    <property type="molecule type" value="Genomic_DNA"/>
</dbReference>
<keyword evidence="1" id="KW-0812">Transmembrane</keyword>
<evidence type="ECO:0000313" key="3">
    <source>
        <dbReference type="Proteomes" id="UP000248790"/>
    </source>
</evidence>
<name>A0A327WRD0_LARAB</name>
<evidence type="ECO:0000313" key="2">
    <source>
        <dbReference type="EMBL" id="RAJ94470.1"/>
    </source>
</evidence>
<feature type="transmembrane region" description="Helical" evidence="1">
    <location>
        <begin position="20"/>
        <end position="39"/>
    </location>
</feature>